<dbReference type="Pfam" id="PF11160">
    <property type="entry name" value="Hva1_TUDOR"/>
    <property type="match status" value="1"/>
</dbReference>
<evidence type="ECO:0000259" key="3">
    <source>
        <dbReference type="Pfam" id="PF13298"/>
    </source>
</evidence>
<name>A0A9X1STF2_9ACTN</name>
<feature type="domain" description="DNA ligase D 3'-phosphoesterase" evidence="3">
    <location>
        <begin position="13"/>
        <end position="104"/>
    </location>
</feature>
<dbReference type="Pfam" id="PF13298">
    <property type="entry name" value="LigD_N"/>
    <property type="match status" value="1"/>
</dbReference>
<evidence type="ECO:0000313" key="4">
    <source>
        <dbReference type="EMBL" id="MCD5311742.1"/>
    </source>
</evidence>
<comment type="caution">
    <text evidence="4">The sequence shown here is derived from an EMBL/GenBank/DDBJ whole genome shotgun (WGS) entry which is preliminary data.</text>
</comment>
<protein>
    <submittedName>
        <fullName evidence="4">HVA1 family protein</fullName>
    </submittedName>
</protein>
<evidence type="ECO:0000313" key="5">
    <source>
        <dbReference type="Proteomes" id="UP001138997"/>
    </source>
</evidence>
<feature type="region of interest" description="Disordered" evidence="1">
    <location>
        <begin position="173"/>
        <end position="200"/>
    </location>
</feature>
<feature type="domain" description="Hypervirulence associated protein TUDOR" evidence="2">
    <location>
        <begin position="138"/>
        <end position="196"/>
    </location>
</feature>
<accession>A0A9X1STF2</accession>
<dbReference type="InterPro" id="IPR014144">
    <property type="entry name" value="LigD_PE_domain"/>
</dbReference>
<evidence type="ECO:0000259" key="2">
    <source>
        <dbReference type="Pfam" id="PF11160"/>
    </source>
</evidence>
<dbReference type="PANTHER" id="PTHR39465">
    <property type="entry name" value="DNA LIGASE D, 3'-PHOSPHOESTERASE DOMAIN"/>
    <property type="match status" value="1"/>
</dbReference>
<evidence type="ECO:0000256" key="1">
    <source>
        <dbReference type="SAM" id="MobiDB-lite"/>
    </source>
</evidence>
<proteinExistence type="predicted"/>
<dbReference type="Gene3D" id="2.30.30.1060">
    <property type="match status" value="1"/>
</dbReference>
<dbReference type="PANTHER" id="PTHR39465:SF1">
    <property type="entry name" value="DNA LIGASE D 3'-PHOSPHOESTERASE DOMAIN-CONTAINING PROTEIN"/>
    <property type="match status" value="1"/>
</dbReference>
<sequence>METPVRRASFVLHDHRVPRPHFDLRLEQDGVLKSWAVPRGLPDSPTRNRLAVQVPDHDLDHLTYTDENKFIADIGWWEEEDRTDRRFVFVLHGRESSLRYALIRTDTDWLLHRTKEQPRVAGAPGPGQAAQMPQLKVGDKVSWNTPQGTTHGVVKEIRKKDFQLAGQKFTASPDEPTYVVESEKSGHRAAHQEQALTRHS</sequence>
<reference evidence="4" key="1">
    <citation type="submission" date="2021-11" db="EMBL/GenBank/DDBJ databases">
        <title>Streptomyces corallinus and Kineosporia corallina sp. nov., two new coral-derived marine actinobacteria.</title>
        <authorList>
            <person name="Buangrab K."/>
            <person name="Sutthacheep M."/>
            <person name="Yeemin T."/>
            <person name="Harunari E."/>
            <person name="Igarashi Y."/>
            <person name="Sripreechasak P."/>
            <person name="Kanchanasin P."/>
            <person name="Tanasupawat S."/>
            <person name="Phongsopitanun W."/>
        </authorList>
    </citation>
    <scope>NUCLEOTIDE SEQUENCE</scope>
    <source>
        <strain evidence="4">JCM 31032</strain>
    </source>
</reference>
<keyword evidence="5" id="KW-1185">Reference proteome</keyword>
<dbReference type="AlphaFoldDB" id="A0A9X1STF2"/>
<dbReference type="Proteomes" id="UP001138997">
    <property type="component" value="Unassembled WGS sequence"/>
</dbReference>
<dbReference type="EMBL" id="JAJOMB010000005">
    <property type="protein sequence ID" value="MCD5311742.1"/>
    <property type="molecule type" value="Genomic_DNA"/>
</dbReference>
<organism evidence="4 5">
    <name type="scientific">Kineosporia babensis</name>
    <dbReference type="NCBI Taxonomy" id="499548"/>
    <lineage>
        <taxon>Bacteria</taxon>
        <taxon>Bacillati</taxon>
        <taxon>Actinomycetota</taxon>
        <taxon>Actinomycetes</taxon>
        <taxon>Kineosporiales</taxon>
        <taxon>Kineosporiaceae</taxon>
        <taxon>Kineosporia</taxon>
    </lineage>
</organism>
<gene>
    <name evidence="4" type="ORF">LR394_12600</name>
</gene>
<dbReference type="InterPro" id="IPR021331">
    <property type="entry name" value="Hva1_TUDOR"/>
</dbReference>